<keyword evidence="3" id="KW-1185">Reference proteome</keyword>
<feature type="region of interest" description="Disordered" evidence="1">
    <location>
        <begin position="44"/>
        <end position="66"/>
    </location>
</feature>
<organism evidence="2 3">
    <name type="scientific">Eumeta variegata</name>
    <name type="common">Bagworm moth</name>
    <name type="synonym">Eumeta japonica</name>
    <dbReference type="NCBI Taxonomy" id="151549"/>
    <lineage>
        <taxon>Eukaryota</taxon>
        <taxon>Metazoa</taxon>
        <taxon>Ecdysozoa</taxon>
        <taxon>Arthropoda</taxon>
        <taxon>Hexapoda</taxon>
        <taxon>Insecta</taxon>
        <taxon>Pterygota</taxon>
        <taxon>Neoptera</taxon>
        <taxon>Endopterygota</taxon>
        <taxon>Lepidoptera</taxon>
        <taxon>Glossata</taxon>
        <taxon>Ditrysia</taxon>
        <taxon>Tineoidea</taxon>
        <taxon>Psychidae</taxon>
        <taxon>Oiketicinae</taxon>
        <taxon>Eumeta</taxon>
    </lineage>
</organism>
<dbReference type="Proteomes" id="UP000299102">
    <property type="component" value="Unassembled WGS sequence"/>
</dbReference>
<reference evidence="2 3" key="1">
    <citation type="journal article" date="2019" name="Commun. Biol.">
        <title>The bagworm genome reveals a unique fibroin gene that provides high tensile strength.</title>
        <authorList>
            <person name="Kono N."/>
            <person name="Nakamura H."/>
            <person name="Ohtoshi R."/>
            <person name="Tomita M."/>
            <person name="Numata K."/>
            <person name="Arakawa K."/>
        </authorList>
    </citation>
    <scope>NUCLEOTIDE SEQUENCE [LARGE SCALE GENOMIC DNA]</scope>
</reference>
<gene>
    <name evidence="2" type="ORF">EVAR_59138_1</name>
</gene>
<accession>A0A4C1ZBC0</accession>
<sequence length="66" mass="7368">MRSEMCFEISSIRLTQMESNALVTAASLQVAEVAIYQITKTASVLESEDDLPNNESSENSEKEQRN</sequence>
<evidence type="ECO:0000256" key="1">
    <source>
        <dbReference type="SAM" id="MobiDB-lite"/>
    </source>
</evidence>
<proteinExistence type="predicted"/>
<name>A0A4C1ZBC0_EUMVA</name>
<dbReference type="EMBL" id="BGZK01001717">
    <property type="protein sequence ID" value="GBP85118.1"/>
    <property type="molecule type" value="Genomic_DNA"/>
</dbReference>
<evidence type="ECO:0000313" key="3">
    <source>
        <dbReference type="Proteomes" id="UP000299102"/>
    </source>
</evidence>
<evidence type="ECO:0000313" key="2">
    <source>
        <dbReference type="EMBL" id="GBP85118.1"/>
    </source>
</evidence>
<protein>
    <submittedName>
        <fullName evidence="2">Uncharacterized protein</fullName>
    </submittedName>
</protein>
<comment type="caution">
    <text evidence="2">The sequence shown here is derived from an EMBL/GenBank/DDBJ whole genome shotgun (WGS) entry which is preliminary data.</text>
</comment>
<dbReference type="AlphaFoldDB" id="A0A4C1ZBC0"/>